<dbReference type="InterPro" id="IPR014963">
    <property type="entry name" value="UPF0302_N"/>
</dbReference>
<organism evidence="2 3">
    <name type="scientific">Enterococcus phoeniculicola ATCC BAA-412</name>
    <dbReference type="NCBI Taxonomy" id="1158610"/>
    <lineage>
        <taxon>Bacteria</taxon>
        <taxon>Bacillati</taxon>
        <taxon>Bacillota</taxon>
        <taxon>Bacilli</taxon>
        <taxon>Lactobacillales</taxon>
        <taxon>Enterococcaceae</taxon>
        <taxon>Enterococcus</taxon>
    </lineage>
</organism>
<name>R3WMK4_9ENTE</name>
<proteinExistence type="predicted"/>
<accession>R3WMK4</accession>
<dbReference type="Proteomes" id="UP000013785">
    <property type="component" value="Unassembled WGS sequence"/>
</dbReference>
<dbReference type="Pfam" id="PF08858">
    <property type="entry name" value="IDEAL"/>
    <property type="match status" value="1"/>
</dbReference>
<dbReference type="InterPro" id="IPR014957">
    <property type="entry name" value="IDEAL_dom"/>
</dbReference>
<dbReference type="PATRIC" id="fig|1158610.3.peg.2041"/>
<gene>
    <name evidence="2" type="ORF">UC3_02047</name>
</gene>
<dbReference type="RefSeq" id="WP_010768709.1">
    <property type="nucleotide sequence ID" value="NZ_ASWE01000002.1"/>
</dbReference>
<comment type="caution">
    <text evidence="2">The sequence shown here is derived from an EMBL/GenBank/DDBJ whole genome shotgun (WGS) entry which is preliminary data.</text>
</comment>
<dbReference type="AlphaFoldDB" id="R3WMK4"/>
<evidence type="ECO:0000259" key="1">
    <source>
        <dbReference type="SMART" id="SM00914"/>
    </source>
</evidence>
<dbReference type="PIRSF" id="PIRSF007165">
    <property type="entry name" value="UCP007165"/>
    <property type="match status" value="1"/>
</dbReference>
<keyword evidence="3" id="KW-1185">Reference proteome</keyword>
<dbReference type="OrthoDB" id="2155814at2"/>
<dbReference type="EMBL" id="AJAT01000016">
    <property type="protein sequence ID" value="EOL43070.1"/>
    <property type="molecule type" value="Genomic_DNA"/>
</dbReference>
<dbReference type="Pfam" id="PF08864">
    <property type="entry name" value="UPF0302"/>
    <property type="match status" value="1"/>
</dbReference>
<dbReference type="Gene3D" id="4.10.810.10">
    <property type="entry name" value="Virus Scaffolding Protein, Chain A"/>
    <property type="match status" value="1"/>
</dbReference>
<dbReference type="Gene3D" id="3.40.1530.30">
    <property type="entry name" value="Uncharacterised family UPF0302, N-terminal domain"/>
    <property type="match status" value="1"/>
</dbReference>
<feature type="domain" description="IDEAL" evidence="1">
    <location>
        <begin position="137"/>
        <end position="173"/>
    </location>
</feature>
<dbReference type="InterPro" id="IPR027393">
    <property type="entry name" value="Virus_scaffolding_prot_C"/>
</dbReference>
<dbReference type="STRING" id="154621.RV11_GL003114"/>
<dbReference type="InterPro" id="IPR011188">
    <property type="entry name" value="UPF0302"/>
</dbReference>
<protein>
    <recommendedName>
        <fullName evidence="1">IDEAL domain-containing protein</fullName>
    </recommendedName>
</protein>
<dbReference type="eggNOG" id="COG5582">
    <property type="taxonomic scope" value="Bacteria"/>
</dbReference>
<dbReference type="HOGENOM" id="CLU_126019_1_0_9"/>
<evidence type="ECO:0000313" key="3">
    <source>
        <dbReference type="Proteomes" id="UP000013785"/>
    </source>
</evidence>
<reference evidence="2 3" key="1">
    <citation type="submission" date="2013-02" db="EMBL/GenBank/DDBJ databases">
        <title>The Genome Sequence of Enterococcus phoeniculicola BAA-412.</title>
        <authorList>
            <consortium name="The Broad Institute Genome Sequencing Platform"/>
            <consortium name="The Broad Institute Genome Sequencing Center for Infectious Disease"/>
            <person name="Earl A.M."/>
            <person name="Gilmore M.S."/>
            <person name="Lebreton F."/>
            <person name="Walker B."/>
            <person name="Young S.K."/>
            <person name="Zeng Q."/>
            <person name="Gargeya S."/>
            <person name="Fitzgerald M."/>
            <person name="Haas B."/>
            <person name="Abouelleil A."/>
            <person name="Alvarado L."/>
            <person name="Arachchi H.M."/>
            <person name="Berlin A.M."/>
            <person name="Chapman S.B."/>
            <person name="Dewar J."/>
            <person name="Goldberg J."/>
            <person name="Griggs A."/>
            <person name="Gujja S."/>
            <person name="Hansen M."/>
            <person name="Howarth C."/>
            <person name="Imamovic A."/>
            <person name="Larimer J."/>
            <person name="McCowan C."/>
            <person name="Murphy C."/>
            <person name="Neiman D."/>
            <person name="Pearson M."/>
            <person name="Priest M."/>
            <person name="Roberts A."/>
            <person name="Saif S."/>
            <person name="Shea T."/>
            <person name="Sisk P."/>
            <person name="Sykes S."/>
            <person name="Wortman J."/>
            <person name="Nusbaum C."/>
            <person name="Birren B."/>
        </authorList>
    </citation>
    <scope>NUCLEOTIDE SEQUENCE [LARGE SCALE GENOMIC DNA]</scope>
    <source>
        <strain evidence="2 3">ATCC BAA-412</strain>
    </source>
</reference>
<dbReference type="InterPro" id="IPR038091">
    <property type="entry name" value="UPF0302_N_sf"/>
</dbReference>
<dbReference type="SMART" id="SM00914">
    <property type="entry name" value="IDEAL"/>
    <property type="match status" value="1"/>
</dbReference>
<evidence type="ECO:0000313" key="2">
    <source>
        <dbReference type="EMBL" id="EOL43070.1"/>
    </source>
</evidence>
<sequence>MFIDVQQKKKFLNWFVNHGTFNRREVLWILNYLANHEAILNNVHFIEAADQTNRGLQIRDANQEGEAIQLYIDGKVFTDSDQAFHEIRLNWKKPLYLECLFDGAWQTSEFLSIIEDNPFAKWNERISPEIIEELEGFFKEEERQAKLSLLYSQIDFALENGDKEAFLELSNEVNQLTLLSAEHSLHQI</sequence>